<dbReference type="Pfam" id="PF07933">
    <property type="entry name" value="DUF1681"/>
    <property type="match status" value="1"/>
</dbReference>
<evidence type="ECO:0000313" key="3">
    <source>
        <dbReference type="EMBL" id="KAJ2895386.1"/>
    </source>
</evidence>
<dbReference type="CDD" id="cd13228">
    <property type="entry name" value="PHear_NECAP"/>
    <property type="match status" value="1"/>
</dbReference>
<dbReference type="GO" id="GO:0030125">
    <property type="term" value="C:clathrin vesicle coat"/>
    <property type="evidence" value="ECO:0007669"/>
    <property type="project" value="TreeGrafter"/>
</dbReference>
<feature type="domain" description="NECAP PHear" evidence="2">
    <location>
        <begin position="169"/>
        <end position="347"/>
    </location>
</feature>
<dbReference type="SUPFAM" id="SSF50729">
    <property type="entry name" value="PH domain-like"/>
    <property type="match status" value="1"/>
</dbReference>
<name>A0AAD5WQ90_9PEZI</name>
<evidence type="ECO:0000313" key="4">
    <source>
        <dbReference type="Proteomes" id="UP001201980"/>
    </source>
</evidence>
<dbReference type="Gene3D" id="2.30.29.30">
    <property type="entry name" value="Pleckstrin-homology domain (PH domain)/Phosphotyrosine-binding domain (PTB)"/>
    <property type="match status" value="1"/>
</dbReference>
<dbReference type="Proteomes" id="UP001201980">
    <property type="component" value="Unassembled WGS sequence"/>
</dbReference>
<keyword evidence="4" id="KW-1185">Reference proteome</keyword>
<evidence type="ECO:0000259" key="2">
    <source>
        <dbReference type="Pfam" id="PF07933"/>
    </source>
</evidence>
<accession>A0AAD5WQ90</accession>
<protein>
    <recommendedName>
        <fullName evidence="2">NECAP PHear domain-containing protein</fullName>
    </recommendedName>
</protein>
<feature type="region of interest" description="Disordered" evidence="1">
    <location>
        <begin position="111"/>
        <end position="138"/>
    </location>
</feature>
<dbReference type="GO" id="GO:0006897">
    <property type="term" value="P:endocytosis"/>
    <property type="evidence" value="ECO:0007669"/>
    <property type="project" value="InterPro"/>
</dbReference>
<gene>
    <name evidence="3" type="ORF">MKZ38_006617</name>
</gene>
<dbReference type="EMBL" id="JAKWBI020000407">
    <property type="protein sequence ID" value="KAJ2895386.1"/>
    <property type="molecule type" value="Genomic_DNA"/>
</dbReference>
<sequence>MPVVNLVRCRKVAGPVCWFLERNRHIPAGEWVSQQRQAEENPSIEIPCEITAPAQRQTVAGWGSNDPGVAVPHVAIAPHYNLPGLALLQLLHGAQSYHNCLSQHSTNLNLEPLLPNAHHPPASGRTPHPVSPQPPETSQLVLRPTSIYAAIMDPQTDPSTGLPLPQDAIQRIMFVNAGVHTYHIPPMSSLAGHKAADWTADPKRHIFTSRVRILETDLGGSGDDNSHLTTCIVLEDPSTGQLFAAAPYDDPSAVEPVTDSSRFFAVRVRSPEGSKKALLGLGFEERSDAFDFSVALEEARRVLGMEGPAAAGAAPTGKQLQLQKEEEEHLKRDLSLKDGETITINLGGKLGARKREPSVTSEQKPLEGASLNAFALAPPPGGGGASFGLPPPPKSTDMSAQKRLSRGVDRESAKALGFDDGQFGEFA</sequence>
<proteinExistence type="predicted"/>
<evidence type="ECO:0000256" key="1">
    <source>
        <dbReference type="SAM" id="MobiDB-lite"/>
    </source>
</evidence>
<dbReference type="InterPro" id="IPR011993">
    <property type="entry name" value="PH-like_dom_sf"/>
</dbReference>
<comment type="caution">
    <text evidence="3">The sequence shown here is derived from an EMBL/GenBank/DDBJ whole genome shotgun (WGS) entry which is preliminary data.</text>
</comment>
<dbReference type="PANTHER" id="PTHR12847">
    <property type="entry name" value="ATP-BINDING CASSETTE ABC TRANSPORTER-RELATED"/>
    <property type="match status" value="1"/>
</dbReference>
<organism evidence="3 4">
    <name type="scientific">Zalerion maritima</name>
    <dbReference type="NCBI Taxonomy" id="339359"/>
    <lineage>
        <taxon>Eukaryota</taxon>
        <taxon>Fungi</taxon>
        <taxon>Dikarya</taxon>
        <taxon>Ascomycota</taxon>
        <taxon>Pezizomycotina</taxon>
        <taxon>Sordariomycetes</taxon>
        <taxon>Lulworthiomycetidae</taxon>
        <taxon>Lulworthiales</taxon>
        <taxon>Lulworthiaceae</taxon>
        <taxon>Zalerion</taxon>
    </lineage>
</organism>
<feature type="region of interest" description="Disordered" evidence="1">
    <location>
        <begin position="373"/>
        <end position="427"/>
    </location>
</feature>
<dbReference type="PANTHER" id="PTHR12847:SF9">
    <property type="entry name" value="NECAP-LIKE PROTEIN CG9132"/>
    <property type="match status" value="1"/>
</dbReference>
<dbReference type="AlphaFoldDB" id="A0AAD5WQ90"/>
<dbReference type="InterPro" id="IPR012466">
    <property type="entry name" value="NECAP_PHear"/>
</dbReference>
<reference evidence="3" key="1">
    <citation type="submission" date="2022-07" db="EMBL/GenBank/DDBJ databases">
        <title>Draft genome sequence of Zalerion maritima ATCC 34329, a (micro)plastics degrading marine fungus.</title>
        <authorList>
            <person name="Paco A."/>
            <person name="Goncalves M.F.M."/>
            <person name="Rocha-Santos T.A.P."/>
            <person name="Alves A."/>
        </authorList>
    </citation>
    <scope>NUCLEOTIDE SEQUENCE</scope>
    <source>
        <strain evidence="3">ATCC 34329</strain>
    </source>
</reference>